<dbReference type="STRING" id="161896.UL81_01620"/>
<dbReference type="EMBL" id="CP011311">
    <property type="protein sequence ID" value="AKE38305.1"/>
    <property type="molecule type" value="Genomic_DNA"/>
</dbReference>
<dbReference type="PATRIC" id="fig|161896.4.peg.317"/>
<keyword evidence="2" id="KW-0732">Signal</keyword>
<accession>A0A0F6QVD4</accession>
<sequence length="122" mass="12783">MKTTKTLASALLSLALPFGLAACGEDAEETAAPAPSPAATGDVAADDEGRDDIGTFTVQCEVLEGDKAVGYVSGNSAQNHEEAEDIAEEFLSLFGPDAEMQECEPQDEYQSLGAYTLDHEPL</sequence>
<dbReference type="RefSeq" id="WP_052097775.1">
    <property type="nucleotide sequence ID" value="NZ_CP011311.1"/>
</dbReference>
<dbReference type="PROSITE" id="PS51257">
    <property type="entry name" value="PROKAR_LIPOPROTEIN"/>
    <property type="match status" value="1"/>
</dbReference>
<reference evidence="3 4" key="1">
    <citation type="journal article" date="2015" name="Genome Announc.">
        <title>Complete Genome Sequence of Corynebacterium camporealensis DSM 44610, Isolated from the Milk of a Manchega Sheep with Subclinical Mastitis.</title>
        <authorList>
            <person name="Ruckert C."/>
            <person name="Albersmeier A."/>
            <person name="Winkler A."/>
            <person name="Tauch A."/>
        </authorList>
    </citation>
    <scope>NUCLEOTIDE SEQUENCE [LARGE SCALE GENOMIC DNA]</scope>
    <source>
        <strain evidence="3 4">DSM 44610</strain>
    </source>
</reference>
<keyword evidence="4" id="KW-1185">Reference proteome</keyword>
<evidence type="ECO:0000256" key="1">
    <source>
        <dbReference type="SAM" id="MobiDB-lite"/>
    </source>
</evidence>
<feature type="region of interest" description="Disordered" evidence="1">
    <location>
        <begin position="26"/>
        <end position="50"/>
    </location>
</feature>
<evidence type="ECO:0000256" key="2">
    <source>
        <dbReference type="SAM" id="SignalP"/>
    </source>
</evidence>
<dbReference type="HOGENOM" id="CLU_2022821_0_0_11"/>
<evidence type="ECO:0000313" key="3">
    <source>
        <dbReference type="EMBL" id="AKE38305.1"/>
    </source>
</evidence>
<proteinExistence type="predicted"/>
<dbReference type="OrthoDB" id="4409896at2"/>
<feature type="compositionally biased region" description="Low complexity" evidence="1">
    <location>
        <begin position="30"/>
        <end position="40"/>
    </location>
</feature>
<organism evidence="3 4">
    <name type="scientific">Corynebacterium camporealensis</name>
    <dbReference type="NCBI Taxonomy" id="161896"/>
    <lineage>
        <taxon>Bacteria</taxon>
        <taxon>Bacillati</taxon>
        <taxon>Actinomycetota</taxon>
        <taxon>Actinomycetes</taxon>
        <taxon>Mycobacteriales</taxon>
        <taxon>Corynebacteriaceae</taxon>
        <taxon>Corynebacterium</taxon>
    </lineage>
</organism>
<dbReference type="Proteomes" id="UP000033566">
    <property type="component" value="Chromosome"/>
</dbReference>
<dbReference type="AlphaFoldDB" id="A0A0F6QVD4"/>
<name>A0A0F6QVD4_9CORY</name>
<dbReference type="KEGG" id="ccj:UL81_01620"/>
<feature type="signal peptide" evidence="2">
    <location>
        <begin position="1"/>
        <end position="21"/>
    </location>
</feature>
<protein>
    <submittedName>
        <fullName evidence="3">Uncharacterized protein</fullName>
    </submittedName>
</protein>
<feature type="chain" id="PRO_5043646513" evidence="2">
    <location>
        <begin position="22"/>
        <end position="122"/>
    </location>
</feature>
<gene>
    <name evidence="3" type="ORF">UL81_01620</name>
</gene>
<evidence type="ECO:0000313" key="4">
    <source>
        <dbReference type="Proteomes" id="UP000033566"/>
    </source>
</evidence>